<dbReference type="AlphaFoldDB" id="A0A0E9RYF9"/>
<sequence length="68" mass="8426">MLMLVIDVEKCVPKRLRRAIYIQLFKIHIFQKHYNKWIGLHFWYNLRVFVNRSFLTHGKKKSQFNFSV</sequence>
<protein>
    <submittedName>
        <fullName evidence="1">Uncharacterized protein</fullName>
    </submittedName>
</protein>
<proteinExistence type="predicted"/>
<evidence type="ECO:0000313" key="1">
    <source>
        <dbReference type="EMBL" id="JAH33283.1"/>
    </source>
</evidence>
<organism evidence="1">
    <name type="scientific">Anguilla anguilla</name>
    <name type="common">European freshwater eel</name>
    <name type="synonym">Muraena anguilla</name>
    <dbReference type="NCBI Taxonomy" id="7936"/>
    <lineage>
        <taxon>Eukaryota</taxon>
        <taxon>Metazoa</taxon>
        <taxon>Chordata</taxon>
        <taxon>Craniata</taxon>
        <taxon>Vertebrata</taxon>
        <taxon>Euteleostomi</taxon>
        <taxon>Actinopterygii</taxon>
        <taxon>Neopterygii</taxon>
        <taxon>Teleostei</taxon>
        <taxon>Anguilliformes</taxon>
        <taxon>Anguillidae</taxon>
        <taxon>Anguilla</taxon>
    </lineage>
</organism>
<dbReference type="EMBL" id="GBXM01075294">
    <property type="protein sequence ID" value="JAH33283.1"/>
    <property type="molecule type" value="Transcribed_RNA"/>
</dbReference>
<reference evidence="1" key="2">
    <citation type="journal article" date="2015" name="Fish Shellfish Immunol.">
        <title>Early steps in the European eel (Anguilla anguilla)-Vibrio vulnificus interaction in the gills: Role of the RtxA13 toxin.</title>
        <authorList>
            <person name="Callol A."/>
            <person name="Pajuelo D."/>
            <person name="Ebbesson L."/>
            <person name="Teles M."/>
            <person name="MacKenzie S."/>
            <person name="Amaro C."/>
        </authorList>
    </citation>
    <scope>NUCLEOTIDE SEQUENCE</scope>
</reference>
<reference evidence="1" key="1">
    <citation type="submission" date="2014-11" db="EMBL/GenBank/DDBJ databases">
        <authorList>
            <person name="Amaro Gonzalez C."/>
        </authorList>
    </citation>
    <scope>NUCLEOTIDE SEQUENCE</scope>
</reference>
<accession>A0A0E9RYF9</accession>
<name>A0A0E9RYF9_ANGAN</name>